<evidence type="ECO:0000313" key="3">
    <source>
        <dbReference type="EMBL" id="QLO15284.1"/>
    </source>
</evidence>
<reference evidence="5 6" key="1">
    <citation type="submission" date="2020-06" db="EMBL/GenBank/DDBJ databases">
        <title>REHAB project genomes.</title>
        <authorList>
            <person name="Shaw L.P."/>
        </authorList>
    </citation>
    <scope>NUCLEOTIDE SEQUENCE [LARGE SCALE GENOMIC DNA]</scope>
    <source>
        <strain evidence="2 7">RHBSTW-00116</strain>
        <strain evidence="6">RHBSTW-00334</strain>
        <strain evidence="5">RHBSTW-00398</strain>
    </source>
</reference>
<evidence type="ECO:0000313" key="6">
    <source>
        <dbReference type="Proteomes" id="UP000512043"/>
    </source>
</evidence>
<keyword evidence="1" id="KW-0812">Transmembrane</keyword>
<evidence type="ECO:0000313" key="2">
    <source>
        <dbReference type="EMBL" id="MBA8065059.1"/>
    </source>
</evidence>
<gene>
    <name evidence="2" type="ORF">HV077_22340</name>
    <name evidence="4" type="ORF">HV164_04490</name>
    <name evidence="3" type="ORF">HV183_18575</name>
</gene>
<evidence type="ECO:0000313" key="5">
    <source>
        <dbReference type="Proteomes" id="UP000510650"/>
    </source>
</evidence>
<reference evidence="3" key="2">
    <citation type="journal article" date="2021" name="Microb. Genom.">
        <title>A genomic epidemiological study shows that prevalence of antimicrobial resistance in Enterobacterales is associated with the livestock host, as well as antimicrobial usage.</title>
        <authorList>
            <person name="AbuOun M."/>
            <person name="Jones H."/>
            <person name="Stubberfield E."/>
            <person name="Gilson D."/>
            <person name="Shaw L.P."/>
            <person name="Hubbard A.T.M."/>
            <person name="Chau K.K."/>
            <person name="Sebra R."/>
            <person name="Peto T.E.A."/>
            <person name="Crook D.W."/>
            <person name="Read D.S."/>
            <person name="Gweon H.S."/>
            <person name="Walker A.S."/>
            <person name="Stoesser N."/>
            <person name="Smith R.P."/>
            <person name="Anjum M.F."/>
            <person name="On Behalf Of The Rehab Consortium."/>
        </authorList>
    </citation>
    <scope>NUCLEOTIDE SEQUENCE</scope>
    <source>
        <strain evidence="4">RHBSTW-00334</strain>
        <strain evidence="3">RHBSTW-00398</strain>
    </source>
</reference>
<accession>A0A7H9FX29</accession>
<name>A0A7H9FX29_CITFR</name>
<keyword evidence="1" id="KW-0472">Membrane</keyword>
<organism evidence="2 7">
    <name type="scientific">Citrobacter freundii</name>
    <dbReference type="NCBI Taxonomy" id="546"/>
    <lineage>
        <taxon>Bacteria</taxon>
        <taxon>Pseudomonadati</taxon>
        <taxon>Pseudomonadota</taxon>
        <taxon>Gammaproteobacteria</taxon>
        <taxon>Enterobacterales</taxon>
        <taxon>Enterobacteriaceae</taxon>
        <taxon>Citrobacter</taxon>
        <taxon>Citrobacter freundii complex</taxon>
    </lineage>
</organism>
<dbReference type="RefSeq" id="WP_117343157.1">
    <property type="nucleotide sequence ID" value="NZ_CP038856.1"/>
</dbReference>
<keyword evidence="1" id="KW-1133">Transmembrane helix</keyword>
<dbReference type="AlphaFoldDB" id="A0A7H9FX29"/>
<dbReference type="Proteomes" id="UP000510650">
    <property type="component" value="Chromosome"/>
</dbReference>
<dbReference type="OrthoDB" id="6623233at2"/>
<protein>
    <submittedName>
        <fullName evidence="2">Uncharacterized protein</fullName>
    </submittedName>
</protein>
<dbReference type="Proteomes" id="UP000512043">
    <property type="component" value="Chromosome"/>
</dbReference>
<dbReference type="EMBL" id="CP056597">
    <property type="protein sequence ID" value="QLY35820.1"/>
    <property type="molecule type" value="Genomic_DNA"/>
</dbReference>
<dbReference type="Proteomes" id="UP000591803">
    <property type="component" value="Unassembled WGS sequence"/>
</dbReference>
<evidence type="ECO:0000313" key="4">
    <source>
        <dbReference type="EMBL" id="QLY35820.1"/>
    </source>
</evidence>
<sequence>MNLPSRAPKIRTQTGIILLLCLVVISIVSFWQQGKNHSHLHNLACRATIEIVRDTASFRGIIDIKSGDSKGIVNIDGIIKDANNSEQTVQRMVLFTHSSYGSSPVWVSQNIHISNRETAPVSIIQQLLPDFFLTNTSVSNVDLFSLNKETYLITKEGIPYLYCQNYDLPESE</sequence>
<feature type="transmembrane region" description="Helical" evidence="1">
    <location>
        <begin position="12"/>
        <end position="31"/>
    </location>
</feature>
<evidence type="ECO:0000256" key="1">
    <source>
        <dbReference type="SAM" id="Phobius"/>
    </source>
</evidence>
<proteinExistence type="predicted"/>
<evidence type="ECO:0000313" key="7">
    <source>
        <dbReference type="Proteomes" id="UP000591803"/>
    </source>
</evidence>
<dbReference type="EMBL" id="CP055538">
    <property type="protein sequence ID" value="QLO15284.1"/>
    <property type="molecule type" value="Genomic_DNA"/>
</dbReference>
<dbReference type="EMBL" id="JABXRI010000001">
    <property type="protein sequence ID" value="MBA8065059.1"/>
    <property type="molecule type" value="Genomic_DNA"/>
</dbReference>